<dbReference type="FunFam" id="2.60.200.20:FF:000063">
    <property type="entry name" value="Predicted protein"/>
    <property type="match status" value="1"/>
</dbReference>
<evidence type="ECO:0000259" key="2">
    <source>
        <dbReference type="PROSITE" id="PS50006"/>
    </source>
</evidence>
<dbReference type="InterPro" id="IPR008984">
    <property type="entry name" value="SMAD_FHA_dom_sf"/>
</dbReference>
<organism evidence="3">
    <name type="scientific">Rhizophora mucronata</name>
    <name type="common">Asiatic mangrove</name>
    <dbReference type="NCBI Taxonomy" id="61149"/>
    <lineage>
        <taxon>Eukaryota</taxon>
        <taxon>Viridiplantae</taxon>
        <taxon>Streptophyta</taxon>
        <taxon>Embryophyta</taxon>
        <taxon>Tracheophyta</taxon>
        <taxon>Spermatophyta</taxon>
        <taxon>Magnoliopsida</taxon>
        <taxon>eudicotyledons</taxon>
        <taxon>Gunneridae</taxon>
        <taxon>Pentapetalae</taxon>
        <taxon>rosids</taxon>
        <taxon>fabids</taxon>
        <taxon>Malpighiales</taxon>
        <taxon>Rhizophoraceae</taxon>
        <taxon>Rhizophora</taxon>
    </lineage>
</organism>
<dbReference type="AlphaFoldDB" id="A0A2P2JLF5"/>
<dbReference type="EMBL" id="GGEC01013810">
    <property type="protein sequence ID" value="MBW94293.1"/>
    <property type="molecule type" value="Transcribed_RNA"/>
</dbReference>
<feature type="domain" description="FHA" evidence="2">
    <location>
        <begin position="114"/>
        <end position="164"/>
    </location>
</feature>
<dbReference type="InterPro" id="IPR000253">
    <property type="entry name" value="FHA_dom"/>
</dbReference>
<protein>
    <recommendedName>
        <fullName evidence="2">FHA domain-containing protein</fullName>
    </recommendedName>
</protein>
<sequence length="223" mass="23923">MDVAVHSFPRAKIRGCSSSLSPPFFHSKASLLPHNSISWRSPKVLYTQLNGVRIKVSRQKSLGALHATSENESISSDSGVEDRWLLVPVGDGDSRQLGYKAQMPGAFEIASSEVTVGRLPEKADMVIPVATVSGLHARIQKKEGSLLVTDLDSTNGTFINDKRLSPGVVATVSSGSCITFGDTHLAMFRISKLESVEATSKQEEEYDAAQTTGSPTESNQSTS</sequence>
<feature type="compositionally biased region" description="Polar residues" evidence="1">
    <location>
        <begin position="209"/>
        <end position="223"/>
    </location>
</feature>
<dbReference type="SMART" id="SM00240">
    <property type="entry name" value="FHA"/>
    <property type="match status" value="1"/>
</dbReference>
<dbReference type="PANTHER" id="PTHR23308">
    <property type="entry name" value="NUCLEAR INHIBITOR OF PROTEIN PHOSPHATASE-1"/>
    <property type="match status" value="1"/>
</dbReference>
<dbReference type="PROSITE" id="PS50006">
    <property type="entry name" value="FHA_DOMAIN"/>
    <property type="match status" value="1"/>
</dbReference>
<dbReference type="InterPro" id="IPR050923">
    <property type="entry name" value="Cell_Proc_Reg/RNA_Proc"/>
</dbReference>
<dbReference type="Pfam" id="PF00498">
    <property type="entry name" value="FHA"/>
    <property type="match status" value="1"/>
</dbReference>
<reference evidence="3" key="1">
    <citation type="submission" date="2018-02" db="EMBL/GenBank/DDBJ databases">
        <title>Rhizophora mucronata_Transcriptome.</title>
        <authorList>
            <person name="Meera S.P."/>
            <person name="Sreeshan A."/>
            <person name="Augustine A."/>
        </authorList>
    </citation>
    <scope>NUCLEOTIDE SEQUENCE</scope>
    <source>
        <tissue evidence="3">Leaf</tissue>
    </source>
</reference>
<evidence type="ECO:0000256" key="1">
    <source>
        <dbReference type="SAM" id="MobiDB-lite"/>
    </source>
</evidence>
<feature type="region of interest" description="Disordered" evidence="1">
    <location>
        <begin position="199"/>
        <end position="223"/>
    </location>
</feature>
<name>A0A2P2JLF5_RHIMU</name>
<proteinExistence type="predicted"/>
<accession>A0A2P2JLF5</accession>
<dbReference type="CDD" id="cd00060">
    <property type="entry name" value="FHA"/>
    <property type="match status" value="1"/>
</dbReference>
<dbReference type="Gene3D" id="2.60.200.20">
    <property type="match status" value="1"/>
</dbReference>
<dbReference type="SUPFAM" id="SSF49879">
    <property type="entry name" value="SMAD/FHA domain"/>
    <property type="match status" value="1"/>
</dbReference>
<evidence type="ECO:0000313" key="3">
    <source>
        <dbReference type="EMBL" id="MBW94293.1"/>
    </source>
</evidence>